<dbReference type="PANTHER" id="PTHR10383">
    <property type="entry name" value="SERINE INCORPORATOR"/>
    <property type="match status" value="1"/>
</dbReference>
<feature type="transmembrane region" description="Helical" evidence="10">
    <location>
        <begin position="556"/>
        <end position="576"/>
    </location>
</feature>
<keyword evidence="13" id="KW-1185">Reference proteome</keyword>
<comment type="similarity">
    <text evidence="8">Belongs to the syndecan proteoglycan family.</text>
</comment>
<dbReference type="InterPro" id="IPR005016">
    <property type="entry name" value="TDE1/TMS"/>
</dbReference>
<evidence type="ECO:0000256" key="3">
    <source>
        <dbReference type="ARBA" id="ARBA00006665"/>
    </source>
</evidence>
<keyword evidence="5 8" id="KW-0812">Transmembrane</keyword>
<evidence type="ECO:0000256" key="6">
    <source>
        <dbReference type="ARBA" id="ARBA00022989"/>
    </source>
</evidence>
<gene>
    <name evidence="12" type="primary">Serinc1</name>
    <name evidence="12" type="ORF">T01_15911</name>
</gene>
<comment type="similarity">
    <text evidence="4">Belongs to the OST5 family.</text>
</comment>
<feature type="transmembrane region" description="Helical" evidence="10">
    <location>
        <begin position="318"/>
        <end position="342"/>
    </location>
</feature>
<dbReference type="InterPro" id="IPR007915">
    <property type="entry name" value="TMEM258/Ost5"/>
</dbReference>
<evidence type="ECO:0000313" key="12">
    <source>
        <dbReference type="EMBL" id="KRY31370.1"/>
    </source>
</evidence>
<keyword evidence="8" id="KW-0357">Heparan sulfate</keyword>
<dbReference type="EMBL" id="JYDH01000120">
    <property type="protein sequence ID" value="KRY31370.1"/>
    <property type="molecule type" value="Genomic_DNA"/>
</dbReference>
<feature type="transmembrane region" description="Helical" evidence="10">
    <location>
        <begin position="6"/>
        <end position="37"/>
    </location>
</feature>
<keyword evidence="7 10" id="KW-0472">Membrane</keyword>
<feature type="transmembrane region" description="Helical" evidence="10">
    <location>
        <begin position="267"/>
        <end position="284"/>
    </location>
</feature>
<evidence type="ECO:0000259" key="11">
    <source>
        <dbReference type="Pfam" id="PF01034"/>
    </source>
</evidence>
<keyword evidence="6 10" id="KW-1133">Transmembrane helix</keyword>
<evidence type="ECO:0000256" key="5">
    <source>
        <dbReference type="ARBA" id="ARBA00022692"/>
    </source>
</evidence>
<name>A0A0V1B341_TRISP</name>
<feature type="transmembrane region" description="Helical" evidence="10">
    <location>
        <begin position="203"/>
        <end position="228"/>
    </location>
</feature>
<feature type="non-terminal residue" evidence="12">
    <location>
        <position position="1"/>
    </location>
</feature>
<feature type="domain" description="Syndecan/Neurexin" evidence="11">
    <location>
        <begin position="907"/>
        <end position="967"/>
    </location>
</feature>
<evidence type="ECO:0000256" key="10">
    <source>
        <dbReference type="SAM" id="Phobius"/>
    </source>
</evidence>
<dbReference type="AlphaFoldDB" id="A0A0V1B341"/>
<feature type="transmembrane region" description="Helical" evidence="10">
    <location>
        <begin position="522"/>
        <end position="544"/>
    </location>
</feature>
<keyword evidence="8" id="KW-0325">Glycoprotein</keyword>
<evidence type="ECO:0000256" key="1">
    <source>
        <dbReference type="ARBA" id="ARBA00004141"/>
    </source>
</evidence>
<dbReference type="Proteomes" id="UP000054776">
    <property type="component" value="Unassembled WGS sequence"/>
</dbReference>
<feature type="compositionally biased region" description="Acidic residues" evidence="9">
    <location>
        <begin position="716"/>
        <end position="728"/>
    </location>
</feature>
<feature type="transmembrane region" description="Helical" evidence="10">
    <location>
        <begin position="159"/>
        <end position="182"/>
    </location>
</feature>
<dbReference type="InParanoid" id="A0A0V1B341"/>
<dbReference type="Pfam" id="PF01034">
    <property type="entry name" value="Syndecan"/>
    <property type="match status" value="1"/>
</dbReference>
<feature type="transmembrane region" description="Helical" evidence="10">
    <location>
        <begin position="462"/>
        <end position="481"/>
    </location>
</feature>
<dbReference type="Pfam" id="PF05251">
    <property type="entry name" value="Ost5"/>
    <property type="match status" value="1"/>
</dbReference>
<proteinExistence type="inferred from homology"/>
<sequence>LSPVCVGLIIMGAVLGILGLGSCASQLACCFGSAACSLCSSASPACSRLMYAVMLITSAIVSMIMLSPGVQDKLAKSSWFCNQWLNFECERATGYQAVYRMCFATAIFFFVFMIFMLRVRSSRDPRTKIQNGFWFFKFVALIALAVGAFYIPYGEFSVVWFYIGMIGAFCFILIQLILLVDFAHSWAENWVGKYEESDNRRWLAALCLCTVLNYGLSIAMVVLFYMYYANDSSCILNRTVISVNLIVSIVISVFAILPVIQKHQPRSGLLQASVITLYTMYLTWSAMSNELDPVCNPSIMKIFFPGNSTITPETSDKAYATVSSSSIVGMAIWLLTVMYTSFRTSSGSSADKLTGGGEAPMMTNGTKGDAENGNILDNESDEVPYSYSFVHFVFFLATLYVMMSLTNWYKPEDADLTKLNSNWSSVWVKIASTWICNALYFWTLVAPILLPNRDFKYEKACAIVLNISFEKLLLQIAIFFISGSSFNVKYEDEDLQILVVSFCAMDVKIESMNRYVAPINPAVYPPLAVTLLSIGLFFAAWFMVYEVTSSKFTRNLLKEILLALVASAFMGVGNYTLHSSPICIYDAGNSNLDDEVLPLGCFSFVLLKQLNFLHFSHGEHFLNCPMSVLIVCLRCLFLATVQQADAVLFFIICTAPSVLLLWKRSTLALCSLVRVNLFLVHFFLMLAAEASSSLLDKHAGNQEKFEEWSPSSVNLPDDDDDSDGEDDGHEYHNEDVTIGSGHGERPGVSDLEDTASGLGPDDEDADLEGSGYPDEIHSSGYDFDPDVWHPEETASVSTPTEVTTPHYQWYSPFDTTLRPFWTDDVETTTSPIVDTDHIFTQPVDEPVEHDENKDVVAFSSTRSPVSTTTSSGSGGIFTTTRELYPFSPSSNIFGSKSEPADIDSFLRPGILAAVIGGSVVGLLAAILLIMFIVYRMRKKDEGSYALDDSKTPPSYPYAYHKAPTREFYA</sequence>
<evidence type="ECO:0000313" key="13">
    <source>
        <dbReference type="Proteomes" id="UP000054776"/>
    </source>
</evidence>
<feature type="transmembrane region" description="Helical" evidence="10">
    <location>
        <begin position="426"/>
        <end position="450"/>
    </location>
</feature>
<evidence type="ECO:0000256" key="8">
    <source>
        <dbReference type="RuleBase" id="RU000649"/>
    </source>
</evidence>
<feature type="region of interest" description="Disordered" evidence="9">
    <location>
        <begin position="705"/>
        <end position="806"/>
    </location>
</feature>
<comment type="caution">
    <text evidence="12">The sequence shown here is derived from an EMBL/GenBank/DDBJ whole genome shotgun (WGS) entry which is preliminary data.</text>
</comment>
<dbReference type="InterPro" id="IPR030479">
    <property type="entry name" value="Syndecan_CS"/>
</dbReference>
<feature type="transmembrane region" description="Helical" evidence="10">
    <location>
        <begin position="646"/>
        <end position="662"/>
    </location>
</feature>
<comment type="function">
    <text evidence="8">Cell surface proteoglycan.</text>
</comment>
<dbReference type="OrthoDB" id="5963193at2759"/>
<evidence type="ECO:0000256" key="9">
    <source>
        <dbReference type="SAM" id="MobiDB-lite"/>
    </source>
</evidence>
<dbReference type="Pfam" id="PF03348">
    <property type="entry name" value="Serinc"/>
    <property type="match status" value="1"/>
</dbReference>
<dbReference type="PANTHER" id="PTHR10383:SF9">
    <property type="entry name" value="SERINE INCORPORATOR, ISOFORM F"/>
    <property type="match status" value="1"/>
</dbReference>
<organism evidence="12 13">
    <name type="scientific">Trichinella spiralis</name>
    <name type="common">Trichina worm</name>
    <dbReference type="NCBI Taxonomy" id="6334"/>
    <lineage>
        <taxon>Eukaryota</taxon>
        <taxon>Metazoa</taxon>
        <taxon>Ecdysozoa</taxon>
        <taxon>Nematoda</taxon>
        <taxon>Enoplea</taxon>
        <taxon>Dorylaimia</taxon>
        <taxon>Trichinellida</taxon>
        <taxon>Trichinellidae</taxon>
        <taxon>Trichinella</taxon>
    </lineage>
</organism>
<comment type="similarity">
    <text evidence="3">Belongs to the TDE1 family.</text>
</comment>
<protein>
    <recommendedName>
        <fullName evidence="8">Syndecan</fullName>
    </recommendedName>
</protein>
<feature type="region of interest" description="Disordered" evidence="9">
    <location>
        <begin position="345"/>
        <end position="372"/>
    </location>
</feature>
<reference evidence="12 13" key="1">
    <citation type="submission" date="2015-01" db="EMBL/GenBank/DDBJ databases">
        <title>Evolution of Trichinella species and genotypes.</title>
        <authorList>
            <person name="Korhonen P.K."/>
            <person name="Edoardo P."/>
            <person name="Giuseppe L.R."/>
            <person name="Gasser R.B."/>
        </authorList>
    </citation>
    <scope>NUCLEOTIDE SEQUENCE [LARGE SCALE GENOMIC DNA]</scope>
    <source>
        <strain evidence="12">ISS3</strain>
    </source>
</reference>
<dbReference type="GO" id="GO:0008250">
    <property type="term" value="C:oligosaccharyltransferase complex"/>
    <property type="evidence" value="ECO:0007669"/>
    <property type="project" value="InterPro"/>
</dbReference>
<feature type="transmembrane region" description="Helical" evidence="10">
    <location>
        <begin position="669"/>
        <end position="688"/>
    </location>
</feature>
<feature type="transmembrane region" description="Helical" evidence="10">
    <location>
        <begin position="240"/>
        <end position="260"/>
    </location>
</feature>
<feature type="transmembrane region" description="Helical" evidence="10">
    <location>
        <begin position="131"/>
        <end position="153"/>
    </location>
</feature>
<dbReference type="STRING" id="6334.A0A0V1B341"/>
<feature type="compositionally biased region" description="Polar residues" evidence="9">
    <location>
        <begin position="794"/>
        <end position="806"/>
    </location>
</feature>
<dbReference type="PROSITE" id="PS00964">
    <property type="entry name" value="SYNDECAN"/>
    <property type="match status" value="1"/>
</dbReference>
<evidence type="ECO:0000256" key="7">
    <source>
        <dbReference type="ARBA" id="ARBA00023136"/>
    </source>
</evidence>
<feature type="transmembrane region" description="Helical" evidence="10">
    <location>
        <begin position="910"/>
        <end position="934"/>
    </location>
</feature>
<evidence type="ECO:0000256" key="2">
    <source>
        <dbReference type="ARBA" id="ARBA00004479"/>
    </source>
</evidence>
<keyword evidence="8" id="KW-0654">Proteoglycan</keyword>
<evidence type="ECO:0000256" key="4">
    <source>
        <dbReference type="ARBA" id="ARBA00009825"/>
    </source>
</evidence>
<dbReference type="InterPro" id="IPR027789">
    <property type="entry name" value="Syndecan/Neurexin_dom"/>
</dbReference>
<feature type="transmembrane region" description="Helical" evidence="10">
    <location>
        <begin position="97"/>
        <end position="119"/>
    </location>
</feature>
<comment type="subcellular location">
    <subcellularLocation>
        <location evidence="1">Membrane</location>
        <topology evidence="1">Multi-pass membrane protein</topology>
    </subcellularLocation>
    <subcellularLocation>
        <location evidence="2 8">Membrane</location>
        <topology evidence="2 8">Single-pass type I membrane protein</topology>
    </subcellularLocation>
</comment>
<feature type="transmembrane region" description="Helical" evidence="10">
    <location>
        <begin position="49"/>
        <end position="70"/>
    </location>
</feature>
<accession>A0A0V1B341</accession>
<feature type="transmembrane region" description="Helical" evidence="10">
    <location>
        <begin position="385"/>
        <end position="406"/>
    </location>
</feature>